<evidence type="ECO:0000313" key="2">
    <source>
        <dbReference type="Proteomes" id="UP000264036"/>
    </source>
</evidence>
<reference evidence="1 2" key="1">
    <citation type="journal article" date="2018" name="Nat. Biotechnol.">
        <title>A standardized bacterial taxonomy based on genome phylogeny substantially revises the tree of life.</title>
        <authorList>
            <person name="Parks D.H."/>
            <person name="Chuvochina M."/>
            <person name="Waite D.W."/>
            <person name="Rinke C."/>
            <person name="Skarshewski A."/>
            <person name="Chaumeil P.A."/>
            <person name="Hugenholtz P."/>
        </authorList>
    </citation>
    <scope>NUCLEOTIDE SEQUENCE [LARGE SCALE GENOMIC DNA]</scope>
    <source>
        <strain evidence="1">UBA10707</strain>
    </source>
</reference>
<accession>A0A356LA79</accession>
<dbReference type="EMBL" id="DOEK01000003">
    <property type="protein sequence ID" value="HBP27897.1"/>
    <property type="molecule type" value="Genomic_DNA"/>
</dbReference>
<dbReference type="Proteomes" id="UP000264036">
    <property type="component" value="Unassembled WGS sequence"/>
</dbReference>
<gene>
    <name evidence="1" type="ORF">DD666_00595</name>
</gene>
<proteinExistence type="predicted"/>
<protein>
    <submittedName>
        <fullName evidence="1">Uncharacterized protein</fullName>
    </submittedName>
</protein>
<evidence type="ECO:0000313" key="1">
    <source>
        <dbReference type="EMBL" id="HBP27897.1"/>
    </source>
</evidence>
<dbReference type="AlphaFoldDB" id="A0A356LA79"/>
<sequence>MKRSQFKLKFRKFVIYNFDGDTTKEAQFYRTTATAISRLMYGEIPPTQQMIDDVRASTEAV</sequence>
<name>A0A356LA79_9BURK</name>
<comment type="caution">
    <text evidence="1">The sequence shown here is derived from an EMBL/GenBank/DDBJ whole genome shotgun (WGS) entry which is preliminary data.</text>
</comment>
<organism evidence="1 2">
    <name type="scientific">Advenella kashmirensis</name>
    <dbReference type="NCBI Taxonomy" id="310575"/>
    <lineage>
        <taxon>Bacteria</taxon>
        <taxon>Pseudomonadati</taxon>
        <taxon>Pseudomonadota</taxon>
        <taxon>Betaproteobacteria</taxon>
        <taxon>Burkholderiales</taxon>
        <taxon>Alcaligenaceae</taxon>
    </lineage>
</organism>